<evidence type="ECO:0000256" key="3">
    <source>
        <dbReference type="ARBA" id="ARBA00023012"/>
    </source>
</evidence>
<gene>
    <name evidence="7" type="ORF">LXT13_07875</name>
</gene>
<dbReference type="Gene3D" id="2.60.40.10">
    <property type="entry name" value="Immunoglobulins"/>
    <property type="match status" value="1"/>
</dbReference>
<evidence type="ECO:0000313" key="8">
    <source>
        <dbReference type="Proteomes" id="UP001200741"/>
    </source>
</evidence>
<keyword evidence="1" id="KW-0808">Transferase</keyword>
<dbReference type="InterPro" id="IPR036890">
    <property type="entry name" value="HATPase_C_sf"/>
</dbReference>
<dbReference type="Pfam" id="PF07495">
    <property type="entry name" value="Y_Y_Y"/>
    <property type="match status" value="1"/>
</dbReference>
<dbReference type="Gene3D" id="1.20.5.1930">
    <property type="match status" value="1"/>
</dbReference>
<dbReference type="Proteomes" id="UP001200741">
    <property type="component" value="Unassembled WGS sequence"/>
</dbReference>
<dbReference type="Pfam" id="PF07494">
    <property type="entry name" value="Reg_prop"/>
    <property type="match status" value="1"/>
</dbReference>
<evidence type="ECO:0000256" key="2">
    <source>
        <dbReference type="ARBA" id="ARBA00022777"/>
    </source>
</evidence>
<keyword evidence="2 7" id="KW-0418">Kinase</keyword>
<dbReference type="InterPro" id="IPR050482">
    <property type="entry name" value="Sensor_HK_TwoCompSys"/>
</dbReference>
<keyword evidence="4" id="KW-0175">Coiled coil</keyword>
<dbReference type="Gene3D" id="2.130.10.10">
    <property type="entry name" value="YVTN repeat-like/Quinoprotein amine dehydrogenase"/>
    <property type="match status" value="3"/>
</dbReference>
<sequence length="1002" mass="109234">MRLPCPITACWRLLKRAAVAGALAVAAGQAPAEPEFPPLQGHFHRAWLSRLGAPAEVVEVVQTPDGFLWLSTDQGLMRFDGQRFARLDLFPDDPRRSQAMALMRVMPDGTLWAALRLGGMVRVRGTQVEFFGPEQGFPLTRPYAGAVDDDGVVWMATPLGLMRFLNERWQRVDREVGLPPKIVDNLYRTAGGDLWLRMQDDWYLRRKGDQAFAPQPRWEGMQEVIEEPGQGFWVMRPRGPLELVDERGKVLQRLPLSLGESVTLIRDGQGDLWVVDYGKGLYRVPAAPAGPSAVGARPQIQHLSARDGLSSDQVMSVLKDRDGQIWAGTQLGLDRVSRDRVTLVPHPEGNSAGTVRFDAQGRACMVNYADPVACQDREGTFQVLRGGQPAAPVRAVVLAPDAQGGMWIAGLGGVWFRDAAGGLTAMPRPDGVSVDIVQSLAVAPDGSAWLATLGEPVRRWVDGRWLPEDASLPTEGALTLAADPARGMWLGTADGQVLHWRDGKVQRFGTAEGLPPGRVLALLPAGDALWIGGEQGLLRLKDGHVERVSRSDGVEFGRITGLAETAQGDLWMNETRGALRLAALDRAALARSAGAPVSVLQVGPEDGLVGSLPPIRPANSMVRAPDGQIWLSRASGIYRFDPGRFGGTERAPPIAVLDTLGDPASGHVQDGRVTLRFTAADLFAPNRLRFRYRLLGQDHDWVEAGERREARYTNLAPGHYRFEVQADNCGGGAWPEDAKTASAEIDVPAAWHQLGSVRLAAAAAVLVLVWLTWRAWSARATRRLQERLQARLAERERIARHLHDHLLQGAAGLTLQVQAGLQDLPDEHPARRQLERALDRADRLLNETREQVEGLRIHQHDCDLGEVLMNQARALRGEAAEPALRLDVLGTPRRLRAALLGEVQGIVIEAVNNALHHAAARDILLQLDYRPRGLVLSVKDDGRGLPDGFRPEIGRPGHWGLRGMQERAGLLGAQLHWTSAPGQGTTVTLSLPAGTFDGGTDS</sequence>
<feature type="domain" description="Histidine kinase" evidence="6">
    <location>
        <begin position="839"/>
        <end position="995"/>
    </location>
</feature>
<dbReference type="PANTHER" id="PTHR24421">
    <property type="entry name" value="NITRATE/NITRITE SENSOR PROTEIN NARX-RELATED"/>
    <property type="match status" value="1"/>
</dbReference>
<keyword evidence="3" id="KW-0902">Two-component regulatory system</keyword>
<dbReference type="PROSITE" id="PS50109">
    <property type="entry name" value="HIS_KIN"/>
    <property type="match status" value="1"/>
</dbReference>
<dbReference type="InterPro" id="IPR011712">
    <property type="entry name" value="Sig_transdc_His_kin_sub3_dim/P"/>
</dbReference>
<feature type="chain" id="PRO_5045719420" evidence="5">
    <location>
        <begin position="33"/>
        <end position="1002"/>
    </location>
</feature>
<dbReference type="InterPro" id="IPR003594">
    <property type="entry name" value="HATPase_dom"/>
</dbReference>
<evidence type="ECO:0000313" key="7">
    <source>
        <dbReference type="EMBL" id="MCE4554364.1"/>
    </source>
</evidence>
<dbReference type="InterPro" id="IPR011110">
    <property type="entry name" value="Reg_prop"/>
</dbReference>
<keyword evidence="5" id="KW-0732">Signal</keyword>
<proteinExistence type="predicted"/>
<dbReference type="InterPro" id="IPR013783">
    <property type="entry name" value="Ig-like_fold"/>
</dbReference>
<dbReference type="InterPro" id="IPR011123">
    <property type="entry name" value="Y_Y_Y"/>
</dbReference>
<dbReference type="Pfam" id="PF02518">
    <property type="entry name" value="HATPase_c"/>
    <property type="match status" value="1"/>
</dbReference>
<protein>
    <submittedName>
        <fullName evidence="7">Histidine kinase</fullName>
    </submittedName>
</protein>
<evidence type="ECO:0000256" key="1">
    <source>
        <dbReference type="ARBA" id="ARBA00022679"/>
    </source>
</evidence>
<comment type="caution">
    <text evidence="7">The sequence shown here is derived from an EMBL/GenBank/DDBJ whole genome shotgun (WGS) entry which is preliminary data.</text>
</comment>
<dbReference type="EMBL" id="JAJTWU010000003">
    <property type="protein sequence ID" value="MCE4554364.1"/>
    <property type="molecule type" value="Genomic_DNA"/>
</dbReference>
<keyword evidence="8" id="KW-1185">Reference proteome</keyword>
<evidence type="ECO:0000259" key="6">
    <source>
        <dbReference type="PROSITE" id="PS50109"/>
    </source>
</evidence>
<dbReference type="SUPFAM" id="SSF63829">
    <property type="entry name" value="Calcium-dependent phosphotriesterase"/>
    <property type="match status" value="3"/>
</dbReference>
<evidence type="ECO:0000256" key="5">
    <source>
        <dbReference type="SAM" id="SignalP"/>
    </source>
</evidence>
<dbReference type="CDD" id="cd16917">
    <property type="entry name" value="HATPase_UhpB-NarQ-NarX-like"/>
    <property type="match status" value="1"/>
</dbReference>
<dbReference type="InterPro" id="IPR015943">
    <property type="entry name" value="WD40/YVTN_repeat-like_dom_sf"/>
</dbReference>
<name>A0ABS8XNL2_9BURK</name>
<dbReference type="SUPFAM" id="SSF55874">
    <property type="entry name" value="ATPase domain of HSP90 chaperone/DNA topoisomerase II/histidine kinase"/>
    <property type="match status" value="1"/>
</dbReference>
<dbReference type="PANTHER" id="PTHR24421:SF62">
    <property type="entry name" value="SENSORY TRANSDUCTION HISTIDINE KINASE"/>
    <property type="match status" value="1"/>
</dbReference>
<dbReference type="Pfam" id="PF07730">
    <property type="entry name" value="HisKA_3"/>
    <property type="match status" value="1"/>
</dbReference>
<dbReference type="RefSeq" id="WP_233371288.1">
    <property type="nucleotide sequence ID" value="NZ_JAJTWU010000003.1"/>
</dbReference>
<dbReference type="GO" id="GO:0016301">
    <property type="term" value="F:kinase activity"/>
    <property type="evidence" value="ECO:0007669"/>
    <property type="project" value="UniProtKB-KW"/>
</dbReference>
<dbReference type="SMART" id="SM00387">
    <property type="entry name" value="HATPase_c"/>
    <property type="match status" value="1"/>
</dbReference>
<reference evidence="7 8" key="1">
    <citation type="submission" date="2021-12" db="EMBL/GenBank/DDBJ databases">
        <title>Genome seq of P8.</title>
        <authorList>
            <person name="Seo T."/>
        </authorList>
    </citation>
    <scope>NUCLEOTIDE SEQUENCE [LARGE SCALE GENOMIC DNA]</scope>
    <source>
        <strain evidence="7 8">P8</strain>
    </source>
</reference>
<feature type="coiled-coil region" evidence="4">
    <location>
        <begin position="831"/>
        <end position="858"/>
    </location>
</feature>
<organism evidence="7 8">
    <name type="scientific">Pelomonas cellulosilytica</name>
    <dbReference type="NCBI Taxonomy" id="2906762"/>
    <lineage>
        <taxon>Bacteria</taxon>
        <taxon>Pseudomonadati</taxon>
        <taxon>Pseudomonadota</taxon>
        <taxon>Betaproteobacteria</taxon>
        <taxon>Burkholderiales</taxon>
        <taxon>Sphaerotilaceae</taxon>
        <taxon>Roseateles</taxon>
    </lineage>
</organism>
<dbReference type="InterPro" id="IPR005467">
    <property type="entry name" value="His_kinase_dom"/>
</dbReference>
<accession>A0ABS8XNL2</accession>
<evidence type="ECO:0000256" key="4">
    <source>
        <dbReference type="SAM" id="Coils"/>
    </source>
</evidence>
<feature type="signal peptide" evidence="5">
    <location>
        <begin position="1"/>
        <end position="32"/>
    </location>
</feature>
<dbReference type="Gene3D" id="3.30.565.10">
    <property type="entry name" value="Histidine kinase-like ATPase, C-terminal domain"/>
    <property type="match status" value="1"/>
</dbReference>